<feature type="domain" description="Fibronectin type-III" evidence="5">
    <location>
        <begin position="58"/>
        <end position="130"/>
    </location>
</feature>
<accession>A0A3A3YZC5</accession>
<proteinExistence type="predicted"/>
<comment type="caution">
    <text evidence="6">The sequence shown here is derived from an EMBL/GenBank/DDBJ whole genome shotgun (WGS) entry which is preliminary data.</text>
</comment>
<keyword evidence="1" id="KW-0378">Hydrolase</keyword>
<evidence type="ECO:0000256" key="3">
    <source>
        <dbReference type="SAM" id="MobiDB-lite"/>
    </source>
</evidence>
<dbReference type="Gene3D" id="2.60.40.10">
    <property type="entry name" value="Immunoglobulins"/>
    <property type="match status" value="2"/>
</dbReference>
<evidence type="ECO:0000313" key="7">
    <source>
        <dbReference type="Proteomes" id="UP000265614"/>
    </source>
</evidence>
<feature type="region of interest" description="Disordered" evidence="3">
    <location>
        <begin position="221"/>
        <end position="252"/>
    </location>
</feature>
<evidence type="ECO:0000256" key="2">
    <source>
        <dbReference type="ARBA" id="ARBA00023326"/>
    </source>
</evidence>
<keyword evidence="4" id="KW-0472">Membrane</keyword>
<dbReference type="Pfam" id="PF00041">
    <property type="entry name" value="fn3"/>
    <property type="match status" value="1"/>
</dbReference>
<keyword evidence="7" id="KW-1185">Reference proteome</keyword>
<dbReference type="InterPro" id="IPR036116">
    <property type="entry name" value="FN3_sf"/>
</dbReference>
<keyword evidence="2" id="KW-0119">Carbohydrate metabolism</keyword>
<evidence type="ECO:0000256" key="4">
    <source>
        <dbReference type="SAM" id="Phobius"/>
    </source>
</evidence>
<reference evidence="6 7" key="1">
    <citation type="submission" date="2018-09" db="EMBL/GenBank/DDBJ databases">
        <title>YIM 75000 draft genome.</title>
        <authorList>
            <person name="Tang S."/>
            <person name="Feng Y."/>
        </authorList>
    </citation>
    <scope>NUCLEOTIDE SEQUENCE [LARGE SCALE GENOMIC DNA]</scope>
    <source>
        <strain evidence="6 7">YIM 75000</strain>
    </source>
</reference>
<dbReference type="CDD" id="cd00063">
    <property type="entry name" value="FN3"/>
    <property type="match status" value="1"/>
</dbReference>
<feature type="non-terminal residue" evidence="6">
    <location>
        <position position="252"/>
    </location>
</feature>
<dbReference type="InterPro" id="IPR003961">
    <property type="entry name" value="FN3_dom"/>
</dbReference>
<dbReference type="GO" id="GO:0000272">
    <property type="term" value="P:polysaccharide catabolic process"/>
    <property type="evidence" value="ECO:0007669"/>
    <property type="project" value="UniProtKB-KW"/>
</dbReference>
<dbReference type="SUPFAM" id="SSF49265">
    <property type="entry name" value="Fibronectin type III"/>
    <property type="match status" value="2"/>
</dbReference>
<dbReference type="RefSeq" id="WP_165865659.1">
    <property type="nucleotide sequence ID" value="NZ_QZEZ01000003.1"/>
</dbReference>
<keyword evidence="4" id="KW-0812">Transmembrane</keyword>
<gene>
    <name evidence="6" type="ORF">D5H78_08215</name>
</gene>
<dbReference type="Proteomes" id="UP000265614">
    <property type="component" value="Unassembled WGS sequence"/>
</dbReference>
<feature type="domain" description="Fibronectin type-III" evidence="5">
    <location>
        <begin position="149"/>
        <end position="224"/>
    </location>
</feature>
<keyword evidence="1" id="KW-0326">Glycosidase</keyword>
<dbReference type="GO" id="GO:0016798">
    <property type="term" value="F:hydrolase activity, acting on glycosyl bonds"/>
    <property type="evidence" value="ECO:0007669"/>
    <property type="project" value="UniProtKB-KW"/>
</dbReference>
<sequence>MEHAGGVGRGRRGGALVRGALVRAVAVALALGAVAAGAPPWPGPQRELRVQPVSVTDPAPPTDVVVTPADRALAVAWTAPKENFLSGYRVYVDGVLRASPTSPGVTLTGLVNGTPYVVTVTSVTTRLLVEHEGTQASAPVTGVPRDAVPPAAPAVTATRGDGRVSLVWPAAPEYDVDAYEVLRDGAAVSGLLGRATTSWTDTAVVNDRTYRYAVRARDTSGNWSPLTGPGVAATPTDLTAPSAPADLVAQRG</sequence>
<dbReference type="SMART" id="SM00060">
    <property type="entry name" value="FN3"/>
    <property type="match status" value="2"/>
</dbReference>
<organism evidence="6 7">
    <name type="scientific">Vallicoccus soli</name>
    <dbReference type="NCBI Taxonomy" id="2339232"/>
    <lineage>
        <taxon>Bacteria</taxon>
        <taxon>Bacillati</taxon>
        <taxon>Actinomycetota</taxon>
        <taxon>Actinomycetes</taxon>
        <taxon>Motilibacterales</taxon>
        <taxon>Vallicoccaceae</taxon>
        <taxon>Vallicoccus</taxon>
    </lineage>
</organism>
<evidence type="ECO:0000259" key="5">
    <source>
        <dbReference type="SMART" id="SM00060"/>
    </source>
</evidence>
<keyword evidence="4" id="KW-1133">Transmembrane helix</keyword>
<keyword evidence="2" id="KW-0624">Polysaccharide degradation</keyword>
<name>A0A3A3YZC5_9ACTN</name>
<evidence type="ECO:0000256" key="1">
    <source>
        <dbReference type="ARBA" id="ARBA00023295"/>
    </source>
</evidence>
<protein>
    <recommendedName>
        <fullName evidence="5">Fibronectin type-III domain-containing protein</fullName>
    </recommendedName>
</protein>
<dbReference type="AlphaFoldDB" id="A0A3A3YZC5"/>
<feature type="transmembrane region" description="Helical" evidence="4">
    <location>
        <begin position="20"/>
        <end position="41"/>
    </location>
</feature>
<dbReference type="EMBL" id="QZEZ01000003">
    <property type="protein sequence ID" value="RJK96243.1"/>
    <property type="molecule type" value="Genomic_DNA"/>
</dbReference>
<evidence type="ECO:0000313" key="6">
    <source>
        <dbReference type="EMBL" id="RJK96243.1"/>
    </source>
</evidence>
<dbReference type="InterPro" id="IPR013783">
    <property type="entry name" value="Ig-like_fold"/>
</dbReference>